<proteinExistence type="predicted"/>
<dbReference type="Pfam" id="PF13379">
    <property type="entry name" value="NMT1_2"/>
    <property type="match status" value="1"/>
</dbReference>
<evidence type="ECO:0000256" key="2">
    <source>
        <dbReference type="ARBA" id="ARBA00022448"/>
    </source>
</evidence>
<dbReference type="EMBL" id="JACHWY010000001">
    <property type="protein sequence ID" value="MBB3046420.1"/>
    <property type="molecule type" value="Genomic_DNA"/>
</dbReference>
<dbReference type="Proteomes" id="UP000537130">
    <property type="component" value="Unassembled WGS sequence"/>
</dbReference>
<keyword evidence="2" id="KW-0813">Transport</keyword>
<comment type="caution">
    <text evidence="6">The sequence shown here is derived from an EMBL/GenBank/DDBJ whole genome shotgun (WGS) entry which is preliminary data.</text>
</comment>
<protein>
    <submittedName>
        <fullName evidence="6">Nitrate/nitrite transport system substrate-binding protein</fullName>
    </submittedName>
</protein>
<dbReference type="RefSeq" id="WP_183409116.1">
    <property type="nucleotide sequence ID" value="NZ_JACHWY010000001.1"/>
</dbReference>
<evidence type="ECO:0000256" key="5">
    <source>
        <dbReference type="ARBA" id="ARBA00023136"/>
    </source>
</evidence>
<dbReference type="PANTHER" id="PTHR30024:SF43">
    <property type="entry name" value="BLL4572 PROTEIN"/>
    <property type="match status" value="1"/>
</dbReference>
<evidence type="ECO:0000256" key="1">
    <source>
        <dbReference type="ARBA" id="ARBA00004308"/>
    </source>
</evidence>
<dbReference type="CDD" id="cd13553">
    <property type="entry name" value="PBP2_NrtA_CpmA_like"/>
    <property type="match status" value="1"/>
</dbReference>
<evidence type="ECO:0000313" key="6">
    <source>
        <dbReference type="EMBL" id="MBB3046420.1"/>
    </source>
</evidence>
<evidence type="ECO:0000313" key="7">
    <source>
        <dbReference type="Proteomes" id="UP000537130"/>
    </source>
</evidence>
<keyword evidence="5" id="KW-0472">Membrane</keyword>
<keyword evidence="7" id="KW-1185">Reference proteome</keyword>
<dbReference type="GO" id="GO:0012505">
    <property type="term" value="C:endomembrane system"/>
    <property type="evidence" value="ECO:0007669"/>
    <property type="project" value="UniProtKB-SubCell"/>
</dbReference>
<name>A0A7W4W2U3_9GAMM</name>
<dbReference type="Gene3D" id="3.40.190.10">
    <property type="entry name" value="Periplasmic binding protein-like II"/>
    <property type="match status" value="2"/>
</dbReference>
<dbReference type="SUPFAM" id="SSF53850">
    <property type="entry name" value="Periplasmic binding protein-like II"/>
    <property type="match status" value="1"/>
</dbReference>
<organism evidence="6 7">
    <name type="scientific">Litorivivens lipolytica</name>
    <dbReference type="NCBI Taxonomy" id="1524264"/>
    <lineage>
        <taxon>Bacteria</taxon>
        <taxon>Pseudomonadati</taxon>
        <taxon>Pseudomonadota</taxon>
        <taxon>Gammaproteobacteria</taxon>
        <taxon>Litorivivens</taxon>
    </lineage>
</organism>
<keyword evidence="3" id="KW-1003">Cell membrane</keyword>
<comment type="subcellular location">
    <subcellularLocation>
        <location evidence="1">Endomembrane system</location>
    </subcellularLocation>
</comment>
<keyword evidence="4" id="KW-0997">Cell inner membrane</keyword>
<accession>A0A7W4W2U3</accession>
<reference evidence="6 7" key="1">
    <citation type="submission" date="2020-08" db="EMBL/GenBank/DDBJ databases">
        <title>Genomic Encyclopedia of Type Strains, Phase III (KMG-III): the genomes of soil and plant-associated and newly described type strains.</title>
        <authorList>
            <person name="Whitman W."/>
        </authorList>
    </citation>
    <scope>NUCLEOTIDE SEQUENCE [LARGE SCALE GENOMIC DNA]</scope>
    <source>
        <strain evidence="6 7">CECT 8654</strain>
    </source>
</reference>
<dbReference type="AlphaFoldDB" id="A0A7W4W2U3"/>
<dbReference type="InterPro" id="IPR044527">
    <property type="entry name" value="NrtA/CpmA_ABC-bd_dom"/>
</dbReference>
<sequence length="428" mass="47621">MKIPRVESLEKQQLTLGYIPLTDCAPFAVAKEKGFFEEQGLEVTLSREHSWASIRDKVSLGVHDGAQMLASMPVAARLGVAGPRLDMVTAFVLDLNGNAITLSNRLYEAVVATDPDAAFSALAATQALNLVIRANAQNKRPKLRFGVVFPVSTQNYELRYWLGCGGTNPDLDIEIVVIPPPDMVDHLKSGDIDGYCVGEPWNTVAVRAGLGHVVATKYELWNNSPEKVFAVAKRWADEHPETHKAVLRALMKACAWLDQSENRLVAAEILTERGYIDQGLETVALSLCGISQRHPDRPPEDAPDFHVFNRYSANFPWLNQAEWYIAEMYRWGQLRNPVSISSIAEQVYLPTFYREVASEIGAPCPAINRKTEGNLSPQMLQNFAPHLGPNQFIDGKRFDVGKVLGYLEQHELSQANIRELRQSNETIG</sequence>
<dbReference type="PANTHER" id="PTHR30024">
    <property type="entry name" value="ALIPHATIC SULFONATES-BINDING PROTEIN-RELATED"/>
    <property type="match status" value="1"/>
</dbReference>
<gene>
    <name evidence="6" type="ORF">FHR99_000656</name>
</gene>
<evidence type="ECO:0000256" key="4">
    <source>
        <dbReference type="ARBA" id="ARBA00022519"/>
    </source>
</evidence>
<evidence type="ECO:0000256" key="3">
    <source>
        <dbReference type="ARBA" id="ARBA00022475"/>
    </source>
</evidence>